<keyword evidence="2" id="KW-1185">Reference proteome</keyword>
<comment type="caution">
    <text evidence="1">The sequence shown here is derived from an EMBL/GenBank/DDBJ whole genome shotgun (WGS) entry which is preliminary data.</text>
</comment>
<dbReference type="EMBL" id="BLXT01008440">
    <property type="protein sequence ID" value="GFO48618.1"/>
    <property type="molecule type" value="Genomic_DNA"/>
</dbReference>
<protein>
    <submittedName>
        <fullName evidence="1">Dynein heavy chain 6, axonemal-like</fullName>
    </submittedName>
</protein>
<proteinExistence type="predicted"/>
<sequence>EIVKKAYHLANVYIGTLEKHRVFYKEDLKFDLKSARKRTGVRLRTSEQHPIVFQELLQKFHQQHRMIQAVDDRHPIGVFLIDCREVKKMLKPIPIDCLKEIHRELPVIARDGIDRIMAEVQDGQVRLEYSPVVTQDYVRFLSFLDEFQITPIGPGNASDVFVDVGPIELLTGGEGPIVTSVDSPSEAQLAILQLLNEN</sequence>
<organism evidence="1 2">
    <name type="scientific">Plakobranchus ocellatus</name>
    <dbReference type="NCBI Taxonomy" id="259542"/>
    <lineage>
        <taxon>Eukaryota</taxon>
        <taxon>Metazoa</taxon>
        <taxon>Spiralia</taxon>
        <taxon>Lophotrochozoa</taxon>
        <taxon>Mollusca</taxon>
        <taxon>Gastropoda</taxon>
        <taxon>Heterobranchia</taxon>
        <taxon>Euthyneura</taxon>
        <taxon>Panpulmonata</taxon>
        <taxon>Sacoglossa</taxon>
        <taxon>Placobranchoidea</taxon>
        <taxon>Plakobranchidae</taxon>
        <taxon>Plakobranchus</taxon>
    </lineage>
</organism>
<reference evidence="1 2" key="1">
    <citation type="journal article" date="2021" name="Elife">
        <title>Chloroplast acquisition without the gene transfer in kleptoplastic sea slugs, Plakobranchus ocellatus.</title>
        <authorList>
            <person name="Maeda T."/>
            <person name="Takahashi S."/>
            <person name="Yoshida T."/>
            <person name="Shimamura S."/>
            <person name="Takaki Y."/>
            <person name="Nagai Y."/>
            <person name="Toyoda A."/>
            <person name="Suzuki Y."/>
            <person name="Arimoto A."/>
            <person name="Ishii H."/>
            <person name="Satoh N."/>
            <person name="Nishiyama T."/>
            <person name="Hasebe M."/>
            <person name="Maruyama T."/>
            <person name="Minagawa J."/>
            <person name="Obokata J."/>
            <person name="Shigenobu S."/>
        </authorList>
    </citation>
    <scope>NUCLEOTIDE SEQUENCE [LARGE SCALE GENOMIC DNA]</scope>
</reference>
<feature type="non-terminal residue" evidence="1">
    <location>
        <position position="1"/>
    </location>
</feature>
<gene>
    <name evidence="1" type="ORF">PoB_007512300</name>
</gene>
<accession>A0AAV4DWI2</accession>
<dbReference type="AlphaFoldDB" id="A0AAV4DWI2"/>
<dbReference type="Proteomes" id="UP000735302">
    <property type="component" value="Unassembled WGS sequence"/>
</dbReference>
<evidence type="ECO:0000313" key="1">
    <source>
        <dbReference type="EMBL" id="GFO48618.1"/>
    </source>
</evidence>
<name>A0AAV4DWI2_9GAST</name>
<evidence type="ECO:0000313" key="2">
    <source>
        <dbReference type="Proteomes" id="UP000735302"/>
    </source>
</evidence>